<dbReference type="GO" id="GO:0005739">
    <property type="term" value="C:mitochondrion"/>
    <property type="evidence" value="ECO:0007669"/>
    <property type="project" value="TreeGrafter"/>
</dbReference>
<protein>
    <submittedName>
        <fullName evidence="7">Putative Xaa-Pro aminopeptidase 3</fullName>
    </submittedName>
</protein>
<organism evidence="7 8">
    <name type="scientific">Morus notabilis</name>
    <dbReference type="NCBI Taxonomy" id="981085"/>
    <lineage>
        <taxon>Eukaryota</taxon>
        <taxon>Viridiplantae</taxon>
        <taxon>Streptophyta</taxon>
        <taxon>Embryophyta</taxon>
        <taxon>Tracheophyta</taxon>
        <taxon>Spermatophyta</taxon>
        <taxon>Magnoliopsida</taxon>
        <taxon>eudicotyledons</taxon>
        <taxon>Gunneridae</taxon>
        <taxon>Pentapetalae</taxon>
        <taxon>rosids</taxon>
        <taxon>fabids</taxon>
        <taxon>Rosales</taxon>
        <taxon>Moraceae</taxon>
        <taxon>Moreae</taxon>
        <taxon>Morus</taxon>
    </lineage>
</organism>
<evidence type="ECO:0000256" key="3">
    <source>
        <dbReference type="ARBA" id="ARBA00022723"/>
    </source>
</evidence>
<dbReference type="AlphaFoldDB" id="W9QSB3"/>
<sequence>MISPIQNRATYHLRWMCQTWWLFDFSGDQMFGSDTMWKSEDLYELILQTNKESLKLCKPGASIQQIHNYSVAMLRKGLNEIGILKSEASHSYHQLNPTSIGHYLGMDVHDCSTVRYNRPLKPGVVITIEPGIYIPSSFDGPERYWMADATRLDSGIVPREEDQPN</sequence>
<evidence type="ECO:0000313" key="7">
    <source>
        <dbReference type="EMBL" id="EXB53017.1"/>
    </source>
</evidence>
<reference evidence="8" key="1">
    <citation type="submission" date="2013-01" db="EMBL/GenBank/DDBJ databases">
        <title>Draft Genome Sequence of a Mulberry Tree, Morus notabilis C.K. Schneid.</title>
        <authorList>
            <person name="He N."/>
            <person name="Zhao S."/>
        </authorList>
    </citation>
    <scope>NUCLEOTIDE SEQUENCE</scope>
</reference>
<keyword evidence="3" id="KW-0479">Metal-binding</keyword>
<dbReference type="SUPFAM" id="SSF55920">
    <property type="entry name" value="Creatinase/aminopeptidase"/>
    <property type="match status" value="1"/>
</dbReference>
<dbReference type="GO" id="GO:0004177">
    <property type="term" value="F:aminopeptidase activity"/>
    <property type="evidence" value="ECO:0007669"/>
    <property type="project" value="UniProtKB-KW"/>
</dbReference>
<dbReference type="Proteomes" id="UP000030645">
    <property type="component" value="Unassembled WGS sequence"/>
</dbReference>
<evidence type="ECO:0000256" key="2">
    <source>
        <dbReference type="ARBA" id="ARBA00008766"/>
    </source>
</evidence>
<evidence type="ECO:0000259" key="6">
    <source>
        <dbReference type="Pfam" id="PF00557"/>
    </source>
</evidence>
<evidence type="ECO:0000313" key="8">
    <source>
        <dbReference type="Proteomes" id="UP000030645"/>
    </source>
</evidence>
<keyword evidence="7" id="KW-0645">Protease</keyword>
<feature type="domain" description="Peptidase M24" evidence="6">
    <location>
        <begin position="31"/>
        <end position="136"/>
    </location>
</feature>
<dbReference type="InterPro" id="IPR000994">
    <property type="entry name" value="Pept_M24"/>
</dbReference>
<keyword evidence="7" id="KW-0031">Aminopeptidase</keyword>
<dbReference type="GO" id="GO:0046872">
    <property type="term" value="F:metal ion binding"/>
    <property type="evidence" value="ECO:0007669"/>
    <property type="project" value="UniProtKB-KW"/>
</dbReference>
<evidence type="ECO:0000256" key="1">
    <source>
        <dbReference type="ARBA" id="ARBA00001936"/>
    </source>
</evidence>
<dbReference type="eggNOG" id="KOG2414">
    <property type="taxonomic scope" value="Eukaryota"/>
</dbReference>
<gene>
    <name evidence="7" type="ORF">L484_018901</name>
</gene>
<dbReference type="PANTHER" id="PTHR43226">
    <property type="entry name" value="XAA-PRO AMINOPEPTIDASE 3"/>
    <property type="match status" value="1"/>
</dbReference>
<dbReference type="EMBL" id="KE344077">
    <property type="protein sequence ID" value="EXB53017.1"/>
    <property type="molecule type" value="Genomic_DNA"/>
</dbReference>
<evidence type="ECO:0000256" key="4">
    <source>
        <dbReference type="ARBA" id="ARBA00022801"/>
    </source>
</evidence>
<dbReference type="Gene3D" id="3.90.230.10">
    <property type="entry name" value="Creatinase/methionine aminopeptidase superfamily"/>
    <property type="match status" value="1"/>
</dbReference>
<keyword evidence="5" id="KW-0464">Manganese</keyword>
<comment type="cofactor">
    <cofactor evidence="1">
        <name>Mn(2+)</name>
        <dbReference type="ChEBI" id="CHEBI:29035"/>
    </cofactor>
</comment>
<name>W9QSB3_9ROSA</name>
<dbReference type="PANTHER" id="PTHR43226:SF4">
    <property type="entry name" value="XAA-PRO AMINOPEPTIDASE 3"/>
    <property type="match status" value="1"/>
</dbReference>
<proteinExistence type="inferred from homology"/>
<dbReference type="Pfam" id="PF00557">
    <property type="entry name" value="Peptidase_M24"/>
    <property type="match status" value="1"/>
</dbReference>
<dbReference type="STRING" id="981085.W9QSB3"/>
<accession>W9QSB3</accession>
<comment type="similarity">
    <text evidence="2">Belongs to the peptidase M24B family.</text>
</comment>
<dbReference type="InterPro" id="IPR036005">
    <property type="entry name" value="Creatinase/aminopeptidase-like"/>
</dbReference>
<keyword evidence="4" id="KW-0378">Hydrolase</keyword>
<dbReference type="InterPro" id="IPR052433">
    <property type="entry name" value="X-Pro_dipept-like"/>
</dbReference>
<evidence type="ECO:0000256" key="5">
    <source>
        <dbReference type="ARBA" id="ARBA00023211"/>
    </source>
</evidence>
<keyword evidence="8" id="KW-1185">Reference proteome</keyword>
<dbReference type="GO" id="GO:0006508">
    <property type="term" value="P:proteolysis"/>
    <property type="evidence" value="ECO:0007669"/>
    <property type="project" value="TreeGrafter"/>
</dbReference>